<protein>
    <submittedName>
        <fullName evidence="2">Uncharacterized protein</fullName>
    </submittedName>
</protein>
<sequence>MDGTEDMKGKFQSSSTTFSEIKIRKSRPPTANDGVLSNLCLGLFCVKHRSGLGHRSNEEEEEEGKSKLRLREL</sequence>
<reference evidence="2" key="1">
    <citation type="submission" date="2020-11" db="EMBL/GenBank/DDBJ databases">
        <authorList>
            <person name="Tran Van P."/>
        </authorList>
    </citation>
    <scope>NUCLEOTIDE SEQUENCE</scope>
</reference>
<name>A0A7R8W7I2_9CRUS</name>
<dbReference type="AlphaFoldDB" id="A0A7R8W7I2"/>
<organism evidence="2">
    <name type="scientific">Cyprideis torosa</name>
    <dbReference type="NCBI Taxonomy" id="163714"/>
    <lineage>
        <taxon>Eukaryota</taxon>
        <taxon>Metazoa</taxon>
        <taxon>Ecdysozoa</taxon>
        <taxon>Arthropoda</taxon>
        <taxon>Crustacea</taxon>
        <taxon>Oligostraca</taxon>
        <taxon>Ostracoda</taxon>
        <taxon>Podocopa</taxon>
        <taxon>Podocopida</taxon>
        <taxon>Cytherocopina</taxon>
        <taxon>Cytheroidea</taxon>
        <taxon>Cytherideidae</taxon>
        <taxon>Cyprideis</taxon>
    </lineage>
</organism>
<feature type="region of interest" description="Disordered" evidence="1">
    <location>
        <begin position="1"/>
        <end position="33"/>
    </location>
</feature>
<dbReference type="EMBL" id="OB660817">
    <property type="protein sequence ID" value="CAD7226391.1"/>
    <property type="molecule type" value="Genomic_DNA"/>
</dbReference>
<feature type="region of interest" description="Disordered" evidence="1">
    <location>
        <begin position="52"/>
        <end position="73"/>
    </location>
</feature>
<evidence type="ECO:0000256" key="1">
    <source>
        <dbReference type="SAM" id="MobiDB-lite"/>
    </source>
</evidence>
<gene>
    <name evidence="2" type="ORF">CTOB1V02_LOCUS4309</name>
</gene>
<accession>A0A7R8W7I2</accession>
<feature type="compositionally biased region" description="Basic and acidic residues" evidence="1">
    <location>
        <begin position="64"/>
        <end position="73"/>
    </location>
</feature>
<proteinExistence type="predicted"/>
<evidence type="ECO:0000313" key="2">
    <source>
        <dbReference type="EMBL" id="CAD7226391.1"/>
    </source>
</evidence>